<proteinExistence type="predicted"/>
<dbReference type="AlphaFoldDB" id="A0AAV3RSM4"/>
<reference evidence="1 2" key="1">
    <citation type="submission" date="2024-01" db="EMBL/GenBank/DDBJ databases">
        <title>The complete chloroplast genome sequence of Lithospermum erythrorhizon: insights into the phylogenetic relationship among Boraginaceae species and the maternal lineages of purple gromwells.</title>
        <authorList>
            <person name="Okada T."/>
            <person name="Watanabe K."/>
        </authorList>
    </citation>
    <scope>NUCLEOTIDE SEQUENCE [LARGE SCALE GENOMIC DNA]</scope>
</reference>
<comment type="caution">
    <text evidence="1">The sequence shown here is derived from an EMBL/GenBank/DDBJ whole genome shotgun (WGS) entry which is preliminary data.</text>
</comment>
<evidence type="ECO:0000313" key="2">
    <source>
        <dbReference type="Proteomes" id="UP001454036"/>
    </source>
</evidence>
<keyword evidence="2" id="KW-1185">Reference proteome</keyword>
<protein>
    <submittedName>
        <fullName evidence="1">Uncharacterized protein</fullName>
    </submittedName>
</protein>
<accession>A0AAV3RSM4</accession>
<dbReference type="Proteomes" id="UP001454036">
    <property type="component" value="Unassembled WGS sequence"/>
</dbReference>
<sequence>MVTMRLATPNGLTASLVNPTKGVATGRICVRLILKINLFLLLVILKAREGVAPREIYPRVSAVRRPDLVQGTLPFWFGTPSESSSIGSLMCPLSSFFDSILDQDVLICILIEFFQAHGLFLQKRLLEFAHPQPLNIGYDGYLLVSPGTRLNFVWNRSWKDEIVSFSLWLIVSSLSLQLLQDWMEKLCSTPCCMVGGTTSGTEFQQCVSGSQEKMVESFIPTGMVALLITG</sequence>
<gene>
    <name evidence="1" type="ORF">LIER_30712</name>
</gene>
<dbReference type="EMBL" id="BAABME010011125">
    <property type="protein sequence ID" value="GAA0183272.1"/>
    <property type="molecule type" value="Genomic_DNA"/>
</dbReference>
<organism evidence="1 2">
    <name type="scientific">Lithospermum erythrorhizon</name>
    <name type="common">Purple gromwell</name>
    <name type="synonym">Lithospermum officinale var. erythrorhizon</name>
    <dbReference type="NCBI Taxonomy" id="34254"/>
    <lineage>
        <taxon>Eukaryota</taxon>
        <taxon>Viridiplantae</taxon>
        <taxon>Streptophyta</taxon>
        <taxon>Embryophyta</taxon>
        <taxon>Tracheophyta</taxon>
        <taxon>Spermatophyta</taxon>
        <taxon>Magnoliopsida</taxon>
        <taxon>eudicotyledons</taxon>
        <taxon>Gunneridae</taxon>
        <taxon>Pentapetalae</taxon>
        <taxon>asterids</taxon>
        <taxon>lamiids</taxon>
        <taxon>Boraginales</taxon>
        <taxon>Boraginaceae</taxon>
        <taxon>Boraginoideae</taxon>
        <taxon>Lithospermeae</taxon>
        <taxon>Lithospermum</taxon>
    </lineage>
</organism>
<evidence type="ECO:0000313" key="1">
    <source>
        <dbReference type="EMBL" id="GAA0183272.1"/>
    </source>
</evidence>
<name>A0AAV3RSM4_LITER</name>